<evidence type="ECO:0000256" key="1">
    <source>
        <dbReference type="ARBA" id="ARBA00008791"/>
    </source>
</evidence>
<dbReference type="InterPro" id="IPR006016">
    <property type="entry name" value="UspA"/>
</dbReference>
<dbReference type="InterPro" id="IPR006015">
    <property type="entry name" value="Universal_stress_UspA"/>
</dbReference>
<gene>
    <name evidence="3" type="ORF">M0638_21550</name>
</gene>
<sequence>MSFKTLMVQVDAAEADSPVLRLAASLAGRFGARLIGLGAGALIPPVTDPTAGAIAVAGLLDVEEEQIRGELAEAERRFRAAAGDTGHAIEWRAFIDYPAEALGREAAAADLLILARRPEDAPAASTAFADPADVLMRAGRPLLLVPPGVSSLSARQVVVGWRDSREAQRAAADALPFLVEAEGVLVTEVCEAEELESVRERLADIVAWLGGHGVRAEAEAVTRQADSIADEVMLAAARRGADLIVAGAYGRSRLSEWVFGGATRGLLTHATVPLLLSH</sequence>
<dbReference type="EMBL" id="JALPRX010000102">
    <property type="protein sequence ID" value="MCK8786962.1"/>
    <property type="molecule type" value="Genomic_DNA"/>
</dbReference>
<dbReference type="PANTHER" id="PTHR46268:SF15">
    <property type="entry name" value="UNIVERSAL STRESS PROTEIN HP_0031"/>
    <property type="match status" value="1"/>
</dbReference>
<dbReference type="PANTHER" id="PTHR46268">
    <property type="entry name" value="STRESS RESPONSE PROTEIN NHAX"/>
    <property type="match status" value="1"/>
</dbReference>
<name>A0A9X1YE03_9PROT</name>
<reference evidence="3" key="1">
    <citation type="submission" date="2022-04" db="EMBL/GenBank/DDBJ databases">
        <title>Roseomonas acroporae sp. nov., isolated from coral Acropora digitifera.</title>
        <authorList>
            <person name="Sun H."/>
        </authorList>
    </citation>
    <scope>NUCLEOTIDE SEQUENCE</scope>
    <source>
        <strain evidence="3">NAR14</strain>
    </source>
</reference>
<dbReference type="Gene3D" id="3.40.50.12370">
    <property type="match status" value="1"/>
</dbReference>
<keyword evidence="4" id="KW-1185">Reference proteome</keyword>
<proteinExistence type="inferred from homology"/>
<evidence type="ECO:0000313" key="4">
    <source>
        <dbReference type="Proteomes" id="UP001139516"/>
    </source>
</evidence>
<comment type="caution">
    <text evidence="3">The sequence shown here is derived from an EMBL/GenBank/DDBJ whole genome shotgun (WGS) entry which is preliminary data.</text>
</comment>
<dbReference type="RefSeq" id="WP_248669015.1">
    <property type="nucleotide sequence ID" value="NZ_JALPRX010000102.1"/>
</dbReference>
<dbReference type="SUPFAM" id="SSF52402">
    <property type="entry name" value="Adenine nucleotide alpha hydrolases-like"/>
    <property type="match status" value="2"/>
</dbReference>
<evidence type="ECO:0000313" key="3">
    <source>
        <dbReference type="EMBL" id="MCK8786962.1"/>
    </source>
</evidence>
<organism evidence="3 4">
    <name type="scientific">Roseomonas acroporae</name>
    <dbReference type="NCBI Taxonomy" id="2937791"/>
    <lineage>
        <taxon>Bacteria</taxon>
        <taxon>Pseudomonadati</taxon>
        <taxon>Pseudomonadota</taxon>
        <taxon>Alphaproteobacteria</taxon>
        <taxon>Acetobacterales</taxon>
        <taxon>Roseomonadaceae</taxon>
        <taxon>Roseomonas</taxon>
    </lineage>
</organism>
<feature type="domain" description="UspA" evidence="2">
    <location>
        <begin position="213"/>
        <end position="276"/>
    </location>
</feature>
<dbReference type="AlphaFoldDB" id="A0A9X1YE03"/>
<comment type="similarity">
    <text evidence="1">Belongs to the universal stress protein A family.</text>
</comment>
<protein>
    <submittedName>
        <fullName evidence="3">Universal stress protein</fullName>
    </submittedName>
</protein>
<evidence type="ECO:0000259" key="2">
    <source>
        <dbReference type="Pfam" id="PF00582"/>
    </source>
</evidence>
<accession>A0A9X1YE03</accession>
<dbReference type="Pfam" id="PF00582">
    <property type="entry name" value="Usp"/>
    <property type="match status" value="1"/>
</dbReference>
<dbReference type="CDD" id="cd00293">
    <property type="entry name" value="USP-like"/>
    <property type="match status" value="1"/>
</dbReference>
<dbReference type="Proteomes" id="UP001139516">
    <property type="component" value="Unassembled WGS sequence"/>
</dbReference>
<dbReference type="PRINTS" id="PR01438">
    <property type="entry name" value="UNVRSLSTRESS"/>
</dbReference>